<sequence>MQNQEGPLLLGDQPRNAFGDTQAQWDIERCKLVCERDQLKEDLLKVQDVLTDVEQREEELRAEHERLQEKYCHEKAAWKNKNKKLEKEA</sequence>
<reference evidence="2 4" key="1">
    <citation type="submission" date="2024-09" db="EMBL/GenBank/DDBJ databases">
        <title>Chromosome-scale assembly of Riccia fluitans.</title>
        <authorList>
            <person name="Paukszto L."/>
            <person name="Sawicki J."/>
            <person name="Karawczyk K."/>
            <person name="Piernik-Szablinska J."/>
            <person name="Szczecinska M."/>
            <person name="Mazdziarz M."/>
        </authorList>
    </citation>
    <scope>NUCLEOTIDE SEQUENCE [LARGE SCALE GENOMIC DNA]</scope>
    <source>
        <strain evidence="2">Rf_01</strain>
        <tissue evidence="2">Aerial parts of the thallus</tissue>
    </source>
</reference>
<protein>
    <submittedName>
        <fullName evidence="2">Uncharacterized protein</fullName>
    </submittedName>
</protein>
<dbReference type="EMBL" id="JBHFFA010000035">
    <property type="protein sequence ID" value="KAL2603192.1"/>
    <property type="molecule type" value="Genomic_DNA"/>
</dbReference>
<organism evidence="2 4">
    <name type="scientific">Riccia fluitans</name>
    <dbReference type="NCBI Taxonomy" id="41844"/>
    <lineage>
        <taxon>Eukaryota</taxon>
        <taxon>Viridiplantae</taxon>
        <taxon>Streptophyta</taxon>
        <taxon>Embryophyta</taxon>
        <taxon>Marchantiophyta</taxon>
        <taxon>Marchantiopsida</taxon>
        <taxon>Marchantiidae</taxon>
        <taxon>Marchantiales</taxon>
        <taxon>Ricciaceae</taxon>
        <taxon>Riccia</taxon>
    </lineage>
</organism>
<keyword evidence="1" id="KW-0175">Coiled coil</keyword>
<dbReference type="Proteomes" id="UP001605036">
    <property type="component" value="Unassembled WGS sequence"/>
</dbReference>
<name>A0ABD1XEB4_9MARC</name>
<feature type="coiled-coil region" evidence="1">
    <location>
        <begin position="36"/>
        <end position="88"/>
    </location>
</feature>
<keyword evidence="4" id="KW-1185">Reference proteome</keyword>
<gene>
    <name evidence="2" type="ORF">R1flu_017167</name>
    <name evidence="3" type="ORF">R1flu_017173</name>
</gene>
<evidence type="ECO:0000313" key="2">
    <source>
        <dbReference type="EMBL" id="KAL2603186.1"/>
    </source>
</evidence>
<evidence type="ECO:0000313" key="4">
    <source>
        <dbReference type="Proteomes" id="UP001605036"/>
    </source>
</evidence>
<evidence type="ECO:0000313" key="3">
    <source>
        <dbReference type="EMBL" id="KAL2603192.1"/>
    </source>
</evidence>
<comment type="caution">
    <text evidence="2">The sequence shown here is derived from an EMBL/GenBank/DDBJ whole genome shotgun (WGS) entry which is preliminary data.</text>
</comment>
<dbReference type="EMBL" id="JBHFFA010000035">
    <property type="protein sequence ID" value="KAL2603186.1"/>
    <property type="molecule type" value="Genomic_DNA"/>
</dbReference>
<accession>A0ABD1XEB4</accession>
<dbReference type="AlphaFoldDB" id="A0ABD1XEB4"/>
<evidence type="ECO:0000256" key="1">
    <source>
        <dbReference type="SAM" id="Coils"/>
    </source>
</evidence>
<proteinExistence type="predicted"/>